<feature type="binding site" evidence="5">
    <location>
        <position position="142"/>
    </location>
    <ligand>
        <name>NADP(+)</name>
        <dbReference type="ChEBI" id="CHEBI:58349"/>
    </ligand>
</feature>
<keyword evidence="4 5" id="KW-0413">Isomerase</keyword>
<feature type="active site" description="Proton donor/acceptor" evidence="5">
    <location>
        <position position="138"/>
    </location>
</feature>
<dbReference type="InterPro" id="IPR036291">
    <property type="entry name" value="NAD(P)-bd_dom_sf"/>
</dbReference>
<dbReference type="Pfam" id="PF01370">
    <property type="entry name" value="Epimerase"/>
    <property type="match status" value="1"/>
</dbReference>
<dbReference type="UniPathway" id="UPA00128">
    <property type="reaction ID" value="UER00191"/>
</dbReference>
<comment type="pathway">
    <text evidence="5">Nucleotide-sugar biosynthesis; GDP-L-fucose biosynthesis via de novo pathway; GDP-L-fucose from GDP-alpha-D-mannose: step 2/2.</text>
</comment>
<feature type="binding site" evidence="5">
    <location>
        <position position="182"/>
    </location>
    <ligand>
        <name>NADP(+)</name>
        <dbReference type="ChEBI" id="CHEBI:58349"/>
    </ligand>
</feature>
<dbReference type="EMBL" id="CP001999">
    <property type="protein sequence ID" value="ADG94576.1"/>
    <property type="molecule type" value="Genomic_DNA"/>
</dbReference>
<dbReference type="OrthoDB" id="9811425at2"/>
<sequence length="313" mass="35378">MFNKNSKIYIAGHTGLLGSAILNILTKDNYTNIITKTHKELELTDKLSVEKFFEENKIDYVFLCAGKVGGIIGNKTNPATYLHENLLIQDNIFEMANKYAVKNVIFYGSSCTYPKVCPQPMKEEYWLTGAIEETSMGYAAAKIAGIIGCKSYNTQYNTNRFICVIPNSIYGPNDNFDLENSHVFSALIKKIDTAKQENQESLTLWGSGNPRREFIFSEDVANASIFLMQNSNKLENSHYNLGSGIDYSIKELAEVISNVVGYKGSIKWDIEKPDGTMQKLLDSSKFLKLGWKPKITFEEGLEKTYKWYKGNYA</sequence>
<dbReference type="Gene3D" id="3.90.25.10">
    <property type="entry name" value="UDP-galactose 4-epimerase, domain 1"/>
    <property type="match status" value="1"/>
</dbReference>
<evidence type="ECO:0000256" key="3">
    <source>
        <dbReference type="ARBA" id="ARBA00023002"/>
    </source>
</evidence>
<evidence type="ECO:0000313" key="7">
    <source>
        <dbReference type="EMBL" id="ADG94576.1"/>
    </source>
</evidence>
<dbReference type="KEGG" id="ant:Arnit_2928"/>
<feature type="site" description="Important for catalytic activity" evidence="5">
    <location>
        <position position="111"/>
    </location>
</feature>
<dbReference type="AlphaFoldDB" id="D5V7F6"/>
<accession>D5V7F6</accession>
<dbReference type="InterPro" id="IPR028614">
    <property type="entry name" value="GDP_fucose/colitose_synth"/>
</dbReference>
<organism evidence="7 8">
    <name type="scientific">Arcobacter nitrofigilis (strain ATCC 33309 / DSM 7299 / CCUG 15893 / LMG 7604 / NCTC 12251 / CI)</name>
    <name type="common">Campylobacter nitrofigilis</name>
    <dbReference type="NCBI Taxonomy" id="572480"/>
    <lineage>
        <taxon>Bacteria</taxon>
        <taxon>Pseudomonadati</taxon>
        <taxon>Campylobacterota</taxon>
        <taxon>Epsilonproteobacteria</taxon>
        <taxon>Campylobacterales</taxon>
        <taxon>Arcobacteraceae</taxon>
        <taxon>Arcobacter</taxon>
    </lineage>
</organism>
<dbReference type="HOGENOM" id="CLU_007383_18_0_7"/>
<dbReference type="GO" id="GO:0070401">
    <property type="term" value="F:NADP+ binding"/>
    <property type="evidence" value="ECO:0007669"/>
    <property type="project" value="UniProtKB-UniRule"/>
</dbReference>
<comment type="similarity">
    <text evidence="1 5">Belongs to the NAD(P)-dependent epimerase/dehydratase family. Fucose synthase subfamily.</text>
</comment>
<protein>
    <recommendedName>
        <fullName evidence="5">GDP-L-fucose synthase</fullName>
        <ecNumber evidence="5">1.1.1.271</ecNumber>
    </recommendedName>
    <alternativeName>
        <fullName evidence="5">GDP-4-keto-6-deoxy-D-mannose-3,5-epimerase-4-reductase</fullName>
    </alternativeName>
</protein>
<dbReference type="Proteomes" id="UP000000939">
    <property type="component" value="Chromosome"/>
</dbReference>
<feature type="binding site" evidence="5">
    <location>
        <begin position="12"/>
        <end position="18"/>
    </location>
    <ligand>
        <name>NADP(+)</name>
        <dbReference type="ChEBI" id="CHEBI:58349"/>
    </ligand>
</feature>
<reference evidence="7 8" key="1">
    <citation type="journal article" date="2010" name="Stand. Genomic Sci.">
        <title>Complete genome sequence of Arcobacter nitrofigilis type strain (CI).</title>
        <authorList>
            <person name="Pati A."/>
            <person name="Gronow S."/>
            <person name="Lapidus A."/>
            <person name="Copeland A."/>
            <person name="Glavina Del Rio T."/>
            <person name="Nolan M."/>
            <person name="Lucas S."/>
            <person name="Tice H."/>
            <person name="Cheng J.F."/>
            <person name="Han C."/>
            <person name="Chertkov O."/>
            <person name="Bruce D."/>
            <person name="Tapia R."/>
            <person name="Goodwin L."/>
            <person name="Pitluck S."/>
            <person name="Liolios K."/>
            <person name="Ivanova N."/>
            <person name="Mavromatis K."/>
            <person name="Chen A."/>
            <person name="Palaniappan K."/>
            <person name="Land M."/>
            <person name="Hauser L."/>
            <person name="Chang Y.J."/>
            <person name="Jeffries C.D."/>
            <person name="Detter J.C."/>
            <person name="Rohde M."/>
            <person name="Goker M."/>
            <person name="Bristow J."/>
            <person name="Eisen J.A."/>
            <person name="Markowitz V."/>
            <person name="Hugenholtz P."/>
            <person name="Klenk H.P."/>
            <person name="Kyrpides N.C."/>
        </authorList>
    </citation>
    <scope>NUCLEOTIDE SEQUENCE [LARGE SCALE GENOMIC DNA]</scope>
    <source>
        <strain evidence="8">ATCC 33309 / DSM 7299 / CCUG 15893 / LMG 7604 / NCTC 12251 / CI</strain>
    </source>
</reference>
<keyword evidence="5" id="KW-0511">Multifunctional enzyme</keyword>
<feature type="domain" description="NAD-dependent epimerase/dehydratase" evidence="6">
    <location>
        <begin position="8"/>
        <end position="242"/>
    </location>
</feature>
<evidence type="ECO:0000313" key="8">
    <source>
        <dbReference type="Proteomes" id="UP000000939"/>
    </source>
</evidence>
<gene>
    <name evidence="5" type="primary">fcl</name>
    <name evidence="7" type="ordered locus">Arnit_2928</name>
</gene>
<dbReference type="SUPFAM" id="SSF51735">
    <property type="entry name" value="NAD(P)-binding Rossmann-fold domains"/>
    <property type="match status" value="1"/>
</dbReference>
<dbReference type="STRING" id="572480.Arnit_2928"/>
<proteinExistence type="inferred from homology"/>
<keyword evidence="8" id="KW-1185">Reference proteome</keyword>
<evidence type="ECO:0000256" key="4">
    <source>
        <dbReference type="ARBA" id="ARBA00023235"/>
    </source>
</evidence>
<evidence type="ECO:0000256" key="1">
    <source>
        <dbReference type="ARBA" id="ARBA00005959"/>
    </source>
</evidence>
<feature type="binding site" evidence="5">
    <location>
        <position position="212"/>
    </location>
    <ligand>
        <name>substrate</name>
    </ligand>
</feature>
<dbReference type="EC" id="1.1.1.271" evidence="5"/>
<keyword evidence="3 5" id="KW-0560">Oxidoreductase</keyword>
<keyword evidence="2 5" id="KW-0521">NADP</keyword>
<name>D5V7F6_ARCNC</name>
<feature type="binding site" evidence="5">
    <location>
        <position position="274"/>
    </location>
    <ligand>
        <name>substrate</name>
    </ligand>
</feature>
<evidence type="ECO:0000256" key="5">
    <source>
        <dbReference type="HAMAP-Rule" id="MF_00956"/>
    </source>
</evidence>
<dbReference type="eggNOG" id="COG0451">
    <property type="taxonomic scope" value="Bacteria"/>
</dbReference>
<dbReference type="GO" id="GO:0042351">
    <property type="term" value="P:'de novo' GDP-L-fucose biosynthetic process"/>
    <property type="evidence" value="ECO:0007669"/>
    <property type="project" value="UniProtKB-UniRule"/>
</dbReference>
<dbReference type="HAMAP" id="MF_00956">
    <property type="entry name" value="GDP_fucose_synth"/>
    <property type="match status" value="1"/>
</dbReference>
<feature type="binding site" evidence="5">
    <location>
        <position position="190"/>
    </location>
    <ligand>
        <name>substrate</name>
    </ligand>
</feature>
<comment type="function">
    <text evidence="5">Catalyzes the two-step NADP-dependent conversion of GDP-4-dehydro-6-deoxy-D-mannose to GDP-fucose, involving an epimerase and a reductase reaction.</text>
</comment>
<dbReference type="Gene3D" id="3.40.50.720">
    <property type="entry name" value="NAD(P)-binding Rossmann-like Domain"/>
    <property type="match status" value="1"/>
</dbReference>
<dbReference type="RefSeq" id="WP_013136721.1">
    <property type="nucleotide sequence ID" value="NC_014166.1"/>
</dbReference>
<dbReference type="PANTHER" id="PTHR43238:SF1">
    <property type="entry name" value="GDP-L-FUCOSE SYNTHASE"/>
    <property type="match status" value="1"/>
</dbReference>
<evidence type="ECO:0000259" key="6">
    <source>
        <dbReference type="Pfam" id="PF01370"/>
    </source>
</evidence>
<comment type="caution">
    <text evidence="5">Lacks conserved residue(s) required for the propagation of feature annotation.</text>
</comment>
<feature type="binding site" evidence="5">
    <location>
        <position position="205"/>
    </location>
    <ligand>
        <name>substrate</name>
    </ligand>
</feature>
<evidence type="ECO:0000256" key="2">
    <source>
        <dbReference type="ARBA" id="ARBA00022857"/>
    </source>
</evidence>
<comment type="catalytic activity">
    <reaction evidence="5">
        <text>GDP-beta-L-fucose + NADP(+) = GDP-4-dehydro-alpha-D-rhamnose + NADPH + H(+)</text>
        <dbReference type="Rhea" id="RHEA:18885"/>
        <dbReference type="ChEBI" id="CHEBI:15378"/>
        <dbReference type="ChEBI" id="CHEBI:57273"/>
        <dbReference type="ChEBI" id="CHEBI:57783"/>
        <dbReference type="ChEBI" id="CHEBI:57964"/>
        <dbReference type="ChEBI" id="CHEBI:58349"/>
        <dbReference type="EC" id="1.1.1.271"/>
    </reaction>
</comment>
<dbReference type="GO" id="GO:0050577">
    <property type="term" value="F:GDP-L-fucose synthase activity"/>
    <property type="evidence" value="ECO:0007669"/>
    <property type="project" value="UniProtKB-UniRule"/>
</dbReference>
<dbReference type="InterPro" id="IPR001509">
    <property type="entry name" value="Epimerase_deHydtase"/>
</dbReference>
<dbReference type="PANTHER" id="PTHR43238">
    <property type="entry name" value="GDP-L-FUCOSE SYNTHASE"/>
    <property type="match status" value="1"/>
</dbReference>
<dbReference type="CDD" id="cd05239">
    <property type="entry name" value="GDP_FS_SDR_e"/>
    <property type="match status" value="1"/>
</dbReference>
<dbReference type="GO" id="GO:0016853">
    <property type="term" value="F:isomerase activity"/>
    <property type="evidence" value="ECO:0007669"/>
    <property type="project" value="UniProtKB-KW"/>
</dbReference>
<feature type="site" description="Important for catalytic activity" evidence="5">
    <location>
        <position position="109"/>
    </location>
</feature>